<comment type="caution">
    <text evidence="2">The sequence shown here is derived from an EMBL/GenBank/DDBJ whole genome shotgun (WGS) entry which is preliminary data.</text>
</comment>
<organism evidence="2 3">
    <name type="scientific">Klebsiella michiganensis</name>
    <dbReference type="NCBI Taxonomy" id="1134687"/>
    <lineage>
        <taxon>Bacteria</taxon>
        <taxon>Pseudomonadati</taxon>
        <taxon>Pseudomonadota</taxon>
        <taxon>Gammaproteobacteria</taxon>
        <taxon>Enterobacterales</taxon>
        <taxon>Enterobacteriaceae</taxon>
        <taxon>Klebsiella/Raoultella group</taxon>
        <taxon>Klebsiella</taxon>
    </lineage>
</organism>
<keyword evidence="1" id="KW-0472">Membrane</keyword>
<proteinExistence type="predicted"/>
<keyword evidence="1" id="KW-0812">Transmembrane</keyword>
<feature type="transmembrane region" description="Helical" evidence="1">
    <location>
        <begin position="21"/>
        <end position="42"/>
    </location>
</feature>
<name>A0A7H4LU55_9ENTR</name>
<reference evidence="2 3" key="1">
    <citation type="submission" date="2018-06" db="EMBL/GenBank/DDBJ databases">
        <authorList>
            <consortium name="Pathogen Informatics"/>
            <person name="Doyle S."/>
        </authorList>
    </citation>
    <scope>NUCLEOTIDE SEQUENCE [LARGE SCALE GENOMIC DNA]</scope>
    <source>
        <strain evidence="2 3">NCTC11694</strain>
    </source>
</reference>
<accession>A0A7H4LU55</accession>
<keyword evidence="1" id="KW-1133">Transmembrane helix</keyword>
<evidence type="ECO:0000256" key="1">
    <source>
        <dbReference type="SAM" id="Phobius"/>
    </source>
</evidence>
<sequence>MRPLPDFPDYRTAKPPAAKRWLGAGALLVLAVGAASALLRGTDAGSGIVFAAMLFTLIFMGLFWLLSLLYYRFSIHHSSTWKAEVAQVQSHWWYQHRRQFSLEDVVLIGPAGAEMMDWLRLLKREQKAPAERQEANGKALRVARSFSSDATERENQLARMLVLQWKRQREGKTLSSPQRCYWQGSESAWQAFVAQMNDSFPGIMLPVAPQRWMGERTLSDIAAFLSSDKNSAQILVAGCQSVPASAESLLPAGEATVLWLAGCKGAVFLSRGEIFSPSATESLKDVCERAQEQSELSVAPDACILFSHLQQSELAGSGWNITHHLQDKFWGNMGQLEALVVIALAAIFAQTQSQPCGWMAADPSHPLALGIIHPHEDQ</sequence>
<protein>
    <submittedName>
        <fullName evidence="2">Uncharacterized protein</fullName>
    </submittedName>
</protein>
<dbReference type="Proteomes" id="UP000255050">
    <property type="component" value="Unassembled WGS sequence"/>
</dbReference>
<feature type="transmembrane region" description="Helical" evidence="1">
    <location>
        <begin position="48"/>
        <end position="71"/>
    </location>
</feature>
<dbReference type="RefSeq" id="WP_224225960.1">
    <property type="nucleotide sequence ID" value="NZ_ABVZTX020000025.1"/>
</dbReference>
<gene>
    <name evidence="2" type="ORF">NCTC11694_00824</name>
</gene>
<evidence type="ECO:0000313" key="3">
    <source>
        <dbReference type="Proteomes" id="UP000255050"/>
    </source>
</evidence>
<dbReference type="AlphaFoldDB" id="A0A7H4LU55"/>
<dbReference type="EMBL" id="UGJR01000002">
    <property type="protein sequence ID" value="STR39681.1"/>
    <property type="molecule type" value="Genomic_DNA"/>
</dbReference>
<evidence type="ECO:0000313" key="2">
    <source>
        <dbReference type="EMBL" id="STR39681.1"/>
    </source>
</evidence>